<dbReference type="Pfam" id="PF01979">
    <property type="entry name" value="Amidohydro_1"/>
    <property type="match status" value="1"/>
</dbReference>
<dbReference type="KEGG" id="ssg:Selsp_0466"/>
<dbReference type="EC" id="3.5.1.25" evidence="11"/>
<feature type="binding site" evidence="7">
    <location>
        <position position="232"/>
    </location>
    <ligand>
        <name>substrate</name>
    </ligand>
</feature>
<evidence type="ECO:0000256" key="5">
    <source>
        <dbReference type="PIRNR" id="PIRNR038994"/>
    </source>
</evidence>
<dbReference type="CDD" id="cd00854">
    <property type="entry name" value="NagA"/>
    <property type="match status" value="1"/>
</dbReference>
<evidence type="ECO:0000256" key="4">
    <source>
        <dbReference type="ARBA" id="ARBA00023277"/>
    </source>
</evidence>
<dbReference type="HOGENOM" id="CLU_032482_2_1_9"/>
<evidence type="ECO:0000256" key="7">
    <source>
        <dbReference type="PIRSR" id="PIRSR038994-2"/>
    </source>
</evidence>
<feature type="domain" description="Amidohydrolase-related" evidence="9">
    <location>
        <begin position="57"/>
        <end position="382"/>
    </location>
</feature>
<evidence type="ECO:0000256" key="2">
    <source>
        <dbReference type="ARBA" id="ARBA00022723"/>
    </source>
</evidence>
<dbReference type="EMBL" id="CP002637">
    <property type="protein sequence ID" value="AEB99438.1"/>
    <property type="molecule type" value="Genomic_DNA"/>
</dbReference>
<dbReference type="eggNOG" id="COG1820">
    <property type="taxonomic scope" value="Bacteria"/>
</dbReference>
<dbReference type="PANTHER" id="PTHR11113">
    <property type="entry name" value="N-ACETYLGLUCOSAMINE-6-PHOSPHATE DEACETYLASE"/>
    <property type="match status" value="1"/>
</dbReference>
<accession>C9LXL6</accession>
<evidence type="ECO:0000256" key="6">
    <source>
        <dbReference type="PIRSR" id="PIRSR038994-1"/>
    </source>
</evidence>
<dbReference type="SUPFAM" id="SSF51556">
    <property type="entry name" value="Metallo-dependent hydrolases"/>
    <property type="match status" value="1"/>
</dbReference>
<comment type="cofactor">
    <cofactor evidence="8">
        <name>a divalent metal cation</name>
        <dbReference type="ChEBI" id="CHEBI:60240"/>
    </cofactor>
    <text evidence="8">Binds 1 divalent metal cation per subunit.</text>
</comment>
<evidence type="ECO:0000256" key="3">
    <source>
        <dbReference type="ARBA" id="ARBA00022801"/>
    </source>
</evidence>
<keyword evidence="2 8" id="KW-0479">Metal-binding</keyword>
<sequence length="400" mass="43580">MKAIINGRLLLPNMEGDFRVMEDMALLYDERIERIIDMDEVEAEAGIDEVHDAHGLFVSPGFINVHVHGACGWDVMDAAEEALPAIGRYLARTGVVSWLATTMTAGEDAVHAAFERARSAMRMTPEGARILGVHMEGPFISKAYKGAQAEEAIVRADYDWIESFEDVVRIVTLAPEELDGKYTFIDRCRDAGILVSIGHSSADYGTALEVIEKHGVTHITHCFNAMSGLHQRHPGIVGAALDTKVNCELIADNIHVDPAAQRILYHAKEGRNIILVTDSMRAAGMGNGVFELGGQEVTVKGTRAELADGTLAGSVLAMNEAVRNFARTTRAPIERVVEMVTRTPAEELGIYEETGSLEEEKRADLTLFDDELNIAATIVGGHLSYIAAPDALDGAWQDRE</sequence>
<name>C9LXL6_SELS3</name>
<dbReference type="InterPro" id="IPR032466">
    <property type="entry name" value="Metal_Hydrolase"/>
</dbReference>
<feature type="binding site" evidence="7">
    <location>
        <begin position="311"/>
        <end position="313"/>
    </location>
    <ligand>
        <name>substrate</name>
    </ligand>
</feature>
<dbReference type="GO" id="GO:0006046">
    <property type="term" value="P:N-acetylglucosamine catabolic process"/>
    <property type="evidence" value="ECO:0007669"/>
    <property type="project" value="TreeGrafter"/>
</dbReference>
<protein>
    <submittedName>
        <fullName evidence="11">N-acetylglucosamine-6-phosphate deacetylase</fullName>
        <ecNumber evidence="11">3.5.1.25</ecNumber>
    </submittedName>
</protein>
<evidence type="ECO:0000259" key="9">
    <source>
        <dbReference type="Pfam" id="PF01979"/>
    </source>
</evidence>
<feature type="binding site" evidence="8">
    <location>
        <position position="199"/>
    </location>
    <ligand>
        <name>Zn(2+)</name>
        <dbReference type="ChEBI" id="CHEBI:29105"/>
    </ligand>
</feature>
<dbReference type="InterPro" id="IPR006680">
    <property type="entry name" value="Amidohydro-rel"/>
</dbReference>
<dbReference type="PANTHER" id="PTHR11113:SF14">
    <property type="entry name" value="N-ACETYLGLUCOSAMINE-6-PHOSPHATE DEACETYLASE"/>
    <property type="match status" value="1"/>
</dbReference>
<dbReference type="Gene3D" id="3.20.20.140">
    <property type="entry name" value="Metal-dependent hydrolases"/>
    <property type="match status" value="1"/>
</dbReference>
<feature type="binding site" evidence="8">
    <location>
        <position position="221"/>
    </location>
    <ligand>
        <name>Zn(2+)</name>
        <dbReference type="ChEBI" id="CHEBI:29105"/>
    </ligand>
</feature>
<keyword evidence="4 5" id="KW-0119">Carbohydrate metabolism</keyword>
<feature type="binding site" evidence="7">
    <location>
        <position position="255"/>
    </location>
    <ligand>
        <name>substrate</name>
    </ligand>
</feature>
<evidence type="ECO:0000313" key="10">
    <source>
        <dbReference type="EMBL" id="AEB99438.1"/>
    </source>
</evidence>
<dbReference type="SUPFAM" id="SSF51338">
    <property type="entry name" value="Composite domain of metallo-dependent hydrolases"/>
    <property type="match status" value="1"/>
</dbReference>
<feature type="binding site" evidence="7">
    <location>
        <position position="147"/>
    </location>
    <ligand>
        <name>substrate</name>
    </ligand>
</feature>
<dbReference type="Proteomes" id="UP000003505">
    <property type="component" value="Unassembled WGS sequence"/>
</dbReference>
<gene>
    <name evidence="11" type="primary">nagA</name>
    <name evidence="10" type="ordered locus">Selsp_0466</name>
    <name evidence="11" type="ORF">SELSPUOL_02224</name>
</gene>
<dbReference type="AlphaFoldDB" id="C9LXL6"/>
<dbReference type="GO" id="GO:0008448">
    <property type="term" value="F:N-acetylglucosamine-6-phosphate deacetylase activity"/>
    <property type="evidence" value="ECO:0007669"/>
    <property type="project" value="UniProtKB-EC"/>
</dbReference>
<evidence type="ECO:0000313" key="13">
    <source>
        <dbReference type="Proteomes" id="UP000011124"/>
    </source>
</evidence>
<evidence type="ECO:0000256" key="8">
    <source>
        <dbReference type="PIRSR" id="PIRSR038994-3"/>
    </source>
</evidence>
<feature type="binding site" evidence="7">
    <location>
        <begin position="224"/>
        <end position="225"/>
    </location>
    <ligand>
        <name>substrate</name>
    </ligand>
</feature>
<dbReference type="RefSeq" id="WP_006193566.1">
    <property type="nucleotide sequence ID" value="NC_015437.1"/>
</dbReference>
<reference evidence="10 13" key="2">
    <citation type="submission" date="2011-04" db="EMBL/GenBank/DDBJ databases">
        <title>The complete genome of Selenomonas sputigena DSM 20758.</title>
        <authorList>
            <consortium name="US DOE Joint Genome Institute (JGI-PGF)"/>
            <person name="Lucas S."/>
            <person name="Copeland A."/>
            <person name="Lapidus A."/>
            <person name="Bruce D."/>
            <person name="Goodwin L."/>
            <person name="Pitluck S."/>
            <person name="Peters L."/>
            <person name="Kyrpides N."/>
            <person name="Mavromatis K."/>
            <person name="Ivanova N."/>
            <person name="Ovchinnikova G."/>
            <person name="Teshima H."/>
            <person name="Detter J.C."/>
            <person name="Tapia R."/>
            <person name="Han C."/>
            <person name="Land M."/>
            <person name="Hauser L."/>
            <person name="Markowitz V."/>
            <person name="Cheng J.-F."/>
            <person name="Hugenholtz P."/>
            <person name="Woyke T."/>
            <person name="Wu D."/>
            <person name="Gronow S."/>
            <person name="Wellnitz S."/>
            <person name="Schneider S."/>
            <person name="Klenk H.-P."/>
            <person name="Eisen J.A."/>
        </authorList>
    </citation>
    <scope>NUCLEOTIDE SEQUENCE [LARGE SCALE GENOMIC DNA]</scope>
    <source>
        <strain evidence="10">ATCC 35185</strain>
        <strain evidence="13">ATCC 35185 / DSM 20758 / VPI D19B-28</strain>
    </source>
</reference>
<dbReference type="NCBIfam" id="TIGR00221">
    <property type="entry name" value="nagA"/>
    <property type="match status" value="1"/>
</dbReference>
<dbReference type="InterPro" id="IPR003764">
    <property type="entry name" value="GlcNAc_6-P_deAcase"/>
</dbReference>
<dbReference type="Proteomes" id="UP000011124">
    <property type="component" value="Chromosome"/>
</dbReference>
<evidence type="ECO:0000313" key="12">
    <source>
        <dbReference type="Proteomes" id="UP000003505"/>
    </source>
</evidence>
<dbReference type="EMBL" id="ACKP02000049">
    <property type="protein sequence ID" value="EEX76399.1"/>
    <property type="molecule type" value="Genomic_DNA"/>
</dbReference>
<proteinExistence type="inferred from homology"/>
<feature type="binding site" evidence="8">
    <location>
        <position position="136"/>
    </location>
    <ligand>
        <name>Zn(2+)</name>
        <dbReference type="ChEBI" id="CHEBI:29105"/>
    </ligand>
</feature>
<dbReference type="GO" id="GO:0046872">
    <property type="term" value="F:metal ion binding"/>
    <property type="evidence" value="ECO:0007669"/>
    <property type="project" value="UniProtKB-KW"/>
</dbReference>
<dbReference type="OrthoDB" id="9776488at2"/>
<keyword evidence="3 5" id="KW-0378">Hydrolase</keyword>
<evidence type="ECO:0000313" key="11">
    <source>
        <dbReference type="EMBL" id="EEX76399.1"/>
    </source>
</evidence>
<comment type="similarity">
    <text evidence="1 5">Belongs to the metallo-dependent hydrolases superfamily. NagA family.</text>
</comment>
<dbReference type="Gene3D" id="2.30.40.10">
    <property type="entry name" value="Urease, subunit C, domain 1"/>
    <property type="match status" value="1"/>
</dbReference>
<dbReference type="STRING" id="546271.Selsp_0466"/>
<dbReference type="InterPro" id="IPR011059">
    <property type="entry name" value="Metal-dep_hydrolase_composite"/>
</dbReference>
<evidence type="ECO:0000256" key="1">
    <source>
        <dbReference type="ARBA" id="ARBA00010716"/>
    </source>
</evidence>
<feature type="active site" description="Proton donor/acceptor" evidence="6">
    <location>
        <position position="278"/>
    </location>
</feature>
<reference evidence="11 12" key="1">
    <citation type="submission" date="2009-09" db="EMBL/GenBank/DDBJ databases">
        <authorList>
            <person name="Weinstock G."/>
            <person name="Sodergren E."/>
            <person name="Clifton S."/>
            <person name="Fulton L."/>
            <person name="Fulton B."/>
            <person name="Courtney L."/>
            <person name="Fronick C."/>
            <person name="Harrison M."/>
            <person name="Strong C."/>
            <person name="Farmer C."/>
            <person name="Delahaunty K."/>
            <person name="Markovic C."/>
            <person name="Hall O."/>
            <person name="Minx P."/>
            <person name="Tomlinson C."/>
            <person name="Mitreva M."/>
            <person name="Nelson J."/>
            <person name="Hou S."/>
            <person name="Wollam A."/>
            <person name="Pepin K.H."/>
            <person name="Johnson M."/>
            <person name="Bhonagiri V."/>
            <person name="Nash W.E."/>
            <person name="Warren W."/>
            <person name="Chinwalla A."/>
            <person name="Mardis E.R."/>
            <person name="Wilson R.K."/>
        </authorList>
    </citation>
    <scope>NUCLEOTIDE SEQUENCE [LARGE SCALE GENOMIC DNA]</scope>
    <source>
        <strain evidence="11">ATCC 35185</strain>
        <strain evidence="12">ATCC 35185 / DSM 20758 / VPI D19B-28</strain>
    </source>
</reference>
<keyword evidence="13" id="KW-1185">Reference proteome</keyword>
<dbReference type="PIRSF" id="PIRSF038994">
    <property type="entry name" value="NagA"/>
    <property type="match status" value="1"/>
</dbReference>
<organism evidence="11 12">
    <name type="scientific">Selenomonas sputigena (strain ATCC 35185 / DSM 20758 / CCUG 44933 / VPI D19B-28)</name>
    <dbReference type="NCBI Taxonomy" id="546271"/>
    <lineage>
        <taxon>Bacteria</taxon>
        <taxon>Bacillati</taxon>
        <taxon>Bacillota</taxon>
        <taxon>Negativicutes</taxon>
        <taxon>Selenomonadales</taxon>
        <taxon>Selenomonadaceae</taxon>
        <taxon>Selenomonas</taxon>
    </lineage>
</organism>